<accession>A0AAV0EAC9</accession>
<protein>
    <submittedName>
        <fullName evidence="3">Uncharacterized protein</fullName>
    </submittedName>
</protein>
<feature type="compositionally biased region" description="Basic and acidic residues" evidence="1">
    <location>
        <begin position="147"/>
        <end position="157"/>
    </location>
</feature>
<evidence type="ECO:0000313" key="2">
    <source>
        <dbReference type="EMBL" id="CAH9092579.1"/>
    </source>
</evidence>
<feature type="region of interest" description="Disordered" evidence="1">
    <location>
        <begin position="106"/>
        <end position="157"/>
    </location>
</feature>
<sequence length="157" mass="18195">MMGIMRSKLYSLEQWERTCSSWIYKKSLKKKPRYIHCIQENTSIQNPHHYTVFMQEEGINVKAKNEVIHGVYFRIKVGYRKTKFHGETKTAYTILCMEEIEDTSTTEHSVMPNTPTSSSLKRKFSTPTKTSGIPEEVIHTPPTPANKDGKLKSIRIE</sequence>
<organism evidence="3 4">
    <name type="scientific">Cuscuta epithymum</name>
    <dbReference type="NCBI Taxonomy" id="186058"/>
    <lineage>
        <taxon>Eukaryota</taxon>
        <taxon>Viridiplantae</taxon>
        <taxon>Streptophyta</taxon>
        <taxon>Embryophyta</taxon>
        <taxon>Tracheophyta</taxon>
        <taxon>Spermatophyta</taxon>
        <taxon>Magnoliopsida</taxon>
        <taxon>eudicotyledons</taxon>
        <taxon>Gunneridae</taxon>
        <taxon>Pentapetalae</taxon>
        <taxon>asterids</taxon>
        <taxon>lamiids</taxon>
        <taxon>Solanales</taxon>
        <taxon>Convolvulaceae</taxon>
        <taxon>Cuscuteae</taxon>
        <taxon>Cuscuta</taxon>
        <taxon>Cuscuta subgen. Cuscuta</taxon>
    </lineage>
</organism>
<comment type="caution">
    <text evidence="3">The sequence shown here is derived from an EMBL/GenBank/DDBJ whole genome shotgun (WGS) entry which is preliminary data.</text>
</comment>
<name>A0AAV0EAC9_9ASTE</name>
<reference evidence="3" key="1">
    <citation type="submission" date="2022-07" db="EMBL/GenBank/DDBJ databases">
        <authorList>
            <person name="Macas J."/>
            <person name="Novak P."/>
            <person name="Neumann P."/>
        </authorList>
    </citation>
    <scope>NUCLEOTIDE SEQUENCE</scope>
</reference>
<evidence type="ECO:0000313" key="4">
    <source>
        <dbReference type="Proteomes" id="UP001152523"/>
    </source>
</evidence>
<proteinExistence type="predicted"/>
<dbReference type="EMBL" id="CAMAPF010000913">
    <property type="protein sequence ID" value="CAH9118737.1"/>
    <property type="molecule type" value="Genomic_DNA"/>
</dbReference>
<gene>
    <name evidence="2" type="ORF">CEPIT_LOCUS12160</name>
    <name evidence="3" type="ORF">CEPIT_LOCUS22371</name>
</gene>
<evidence type="ECO:0000313" key="3">
    <source>
        <dbReference type="EMBL" id="CAH9118737.1"/>
    </source>
</evidence>
<dbReference type="Proteomes" id="UP001152523">
    <property type="component" value="Unassembled WGS sequence"/>
</dbReference>
<dbReference type="AlphaFoldDB" id="A0AAV0EAC9"/>
<evidence type="ECO:0000256" key="1">
    <source>
        <dbReference type="SAM" id="MobiDB-lite"/>
    </source>
</evidence>
<dbReference type="EMBL" id="CAMAPF010000073">
    <property type="protein sequence ID" value="CAH9092579.1"/>
    <property type="molecule type" value="Genomic_DNA"/>
</dbReference>
<feature type="compositionally biased region" description="Polar residues" evidence="1">
    <location>
        <begin position="106"/>
        <end position="131"/>
    </location>
</feature>
<keyword evidence="4" id="KW-1185">Reference proteome</keyword>